<evidence type="ECO:0000256" key="1">
    <source>
        <dbReference type="ARBA" id="ARBA00004141"/>
    </source>
</evidence>
<sequence>MKQDESKVLGILAIVFGGIALIGSWVPILNNLSFMIGIVALILGVIALIVNRKRKKVLAIVGTSLAFASCVIVLVTQSIYGAAVDNAAKEVKKTSQSIEKSYSKEEAKEKEKQKAADAKFKWTQEYYNSLKEGDFETGEGGSNYNDIIAKVGEPTVRDEGTDQLEVEWKNEDGSKYQSVSLSFKKQSDGTWLLYDKLSMF</sequence>
<evidence type="ECO:0000256" key="3">
    <source>
        <dbReference type="ARBA" id="ARBA00022989"/>
    </source>
</evidence>
<reference evidence="5 6" key="1">
    <citation type="submission" date="2018-08" db="EMBL/GenBank/DDBJ databases">
        <title>A genome reference for cultivated species of the human gut microbiota.</title>
        <authorList>
            <person name="Zou Y."/>
            <person name="Xue W."/>
            <person name="Luo G."/>
        </authorList>
    </citation>
    <scope>NUCLEOTIDE SEQUENCE [LARGE SCALE GENOMIC DNA]</scope>
    <source>
        <strain evidence="5 6">AF18-38</strain>
    </source>
</reference>
<comment type="caution">
    <text evidence="5">The sequence shown here is derived from an EMBL/GenBank/DDBJ whole genome shotgun (WGS) entry which is preliminary data.</text>
</comment>
<keyword evidence="3" id="KW-1133">Transmembrane helix</keyword>
<dbReference type="RefSeq" id="WP_118138867.1">
    <property type="nucleotide sequence ID" value="NZ_CP136160.1"/>
</dbReference>
<evidence type="ECO:0000256" key="2">
    <source>
        <dbReference type="ARBA" id="ARBA00022692"/>
    </source>
</evidence>
<name>A0A412PNK5_STRAP</name>
<dbReference type="Proteomes" id="UP000284046">
    <property type="component" value="Unassembled WGS sequence"/>
</dbReference>
<evidence type="ECO:0000256" key="4">
    <source>
        <dbReference type="ARBA" id="ARBA00023136"/>
    </source>
</evidence>
<dbReference type="EMBL" id="QRWZ01000004">
    <property type="protein sequence ID" value="RGT61412.1"/>
    <property type="molecule type" value="Genomic_DNA"/>
</dbReference>
<dbReference type="GO" id="GO:0016020">
    <property type="term" value="C:membrane"/>
    <property type="evidence" value="ECO:0007669"/>
    <property type="project" value="UniProtKB-SubCell"/>
</dbReference>
<keyword evidence="2" id="KW-0812">Transmembrane</keyword>
<protein>
    <submittedName>
        <fullName evidence="5">Uncharacterized protein</fullName>
    </submittedName>
</protein>
<organism evidence="5 6">
    <name type="scientific">Streptococcus anginosus</name>
    <dbReference type="NCBI Taxonomy" id="1328"/>
    <lineage>
        <taxon>Bacteria</taxon>
        <taxon>Bacillati</taxon>
        <taxon>Bacillota</taxon>
        <taxon>Bacilli</taxon>
        <taxon>Lactobacillales</taxon>
        <taxon>Streptococcaceae</taxon>
        <taxon>Streptococcus</taxon>
        <taxon>Streptococcus anginosus group</taxon>
    </lineage>
</organism>
<dbReference type="Pfam" id="PF04103">
    <property type="entry name" value="CD20"/>
    <property type="match status" value="1"/>
</dbReference>
<dbReference type="InterPro" id="IPR007237">
    <property type="entry name" value="CD20-like"/>
</dbReference>
<proteinExistence type="predicted"/>
<dbReference type="AlphaFoldDB" id="A0A412PNK5"/>
<keyword evidence="4" id="KW-0472">Membrane</keyword>
<comment type="subcellular location">
    <subcellularLocation>
        <location evidence="1">Membrane</location>
        <topology evidence="1">Multi-pass membrane protein</topology>
    </subcellularLocation>
</comment>
<accession>A0A412PNK5</accession>
<gene>
    <name evidence="5" type="ORF">DWX18_04210</name>
</gene>
<evidence type="ECO:0000313" key="6">
    <source>
        <dbReference type="Proteomes" id="UP000284046"/>
    </source>
</evidence>
<evidence type="ECO:0000313" key="5">
    <source>
        <dbReference type="EMBL" id="RGT61412.1"/>
    </source>
</evidence>